<dbReference type="AlphaFoldDB" id="A0A0R1ZIB4"/>
<dbReference type="EMBL" id="AYYO01000044">
    <property type="protein sequence ID" value="KRM54720.1"/>
    <property type="molecule type" value="Genomic_DNA"/>
</dbReference>
<dbReference type="Gene3D" id="3.40.1390.20">
    <property type="entry name" value="HprK N-terminal domain-like"/>
    <property type="match status" value="1"/>
</dbReference>
<gene>
    <name evidence="4" type="ORF">FC18_GL002134</name>
</gene>
<dbReference type="PROSITE" id="PS51371">
    <property type="entry name" value="CBS"/>
    <property type="match status" value="1"/>
</dbReference>
<protein>
    <submittedName>
        <fullName evidence="4">Thioesterase family protein</fullName>
    </submittedName>
</protein>
<dbReference type="InterPro" id="IPR046342">
    <property type="entry name" value="CBS_dom_sf"/>
</dbReference>
<dbReference type="Pfam" id="PF03061">
    <property type="entry name" value="4HBT"/>
    <property type="match status" value="1"/>
</dbReference>
<proteinExistence type="predicted"/>
<feature type="domain" description="CBS" evidence="3">
    <location>
        <begin position="268"/>
        <end position="325"/>
    </location>
</feature>
<dbReference type="InterPro" id="IPR051257">
    <property type="entry name" value="Diverse_CBS-Domain"/>
</dbReference>
<dbReference type="SUPFAM" id="SSF75138">
    <property type="entry name" value="HprK N-terminal domain-like"/>
    <property type="match status" value="1"/>
</dbReference>
<organism evidence="4 5">
    <name type="scientific">Lacticaseibacillus sharpeae JCM 1186 = DSM 20505</name>
    <dbReference type="NCBI Taxonomy" id="1291052"/>
    <lineage>
        <taxon>Bacteria</taxon>
        <taxon>Bacillati</taxon>
        <taxon>Bacillota</taxon>
        <taxon>Bacilli</taxon>
        <taxon>Lactobacillales</taxon>
        <taxon>Lactobacillaceae</taxon>
        <taxon>Lacticaseibacillus</taxon>
    </lineage>
</organism>
<evidence type="ECO:0000256" key="2">
    <source>
        <dbReference type="PROSITE-ProRule" id="PRU00703"/>
    </source>
</evidence>
<dbReference type="InterPro" id="IPR000644">
    <property type="entry name" value="CBS_dom"/>
</dbReference>
<dbReference type="OrthoDB" id="1790451at2"/>
<dbReference type="InterPro" id="IPR006683">
    <property type="entry name" value="Thioestr_dom"/>
</dbReference>
<dbReference type="SUPFAM" id="SSF54631">
    <property type="entry name" value="CBS-domain pair"/>
    <property type="match status" value="1"/>
</dbReference>
<dbReference type="PATRIC" id="fig|1291052.5.peg.2198"/>
<name>A0A0R1ZIB4_9LACO</name>
<dbReference type="InterPro" id="IPR029069">
    <property type="entry name" value="HotDog_dom_sf"/>
</dbReference>
<evidence type="ECO:0000313" key="4">
    <source>
        <dbReference type="EMBL" id="KRM54720.1"/>
    </source>
</evidence>
<dbReference type="SUPFAM" id="SSF54637">
    <property type="entry name" value="Thioesterase/thiol ester dehydrase-isomerase"/>
    <property type="match status" value="1"/>
</dbReference>
<dbReference type="InterPro" id="IPR010766">
    <property type="entry name" value="DRTGG"/>
</dbReference>
<reference evidence="4 5" key="1">
    <citation type="journal article" date="2015" name="Genome Announc.">
        <title>Expanding the biotechnology potential of lactobacilli through comparative genomics of 213 strains and associated genera.</title>
        <authorList>
            <person name="Sun Z."/>
            <person name="Harris H.M."/>
            <person name="McCann A."/>
            <person name="Guo C."/>
            <person name="Argimon S."/>
            <person name="Zhang W."/>
            <person name="Yang X."/>
            <person name="Jeffery I.B."/>
            <person name="Cooney J.C."/>
            <person name="Kagawa T.F."/>
            <person name="Liu W."/>
            <person name="Song Y."/>
            <person name="Salvetti E."/>
            <person name="Wrobel A."/>
            <person name="Rasinkangas P."/>
            <person name="Parkhill J."/>
            <person name="Rea M.C."/>
            <person name="O'Sullivan O."/>
            <person name="Ritari J."/>
            <person name="Douillard F.P."/>
            <person name="Paul Ross R."/>
            <person name="Yang R."/>
            <person name="Briner A.E."/>
            <person name="Felis G.E."/>
            <person name="de Vos W.M."/>
            <person name="Barrangou R."/>
            <person name="Klaenhammer T.R."/>
            <person name="Caufield P.W."/>
            <person name="Cui Y."/>
            <person name="Zhang H."/>
            <person name="O'Toole P.W."/>
        </authorList>
    </citation>
    <scope>NUCLEOTIDE SEQUENCE [LARGE SCALE GENOMIC DNA]</scope>
    <source>
        <strain evidence="4 5">DSM 20505</strain>
    </source>
</reference>
<evidence type="ECO:0000259" key="3">
    <source>
        <dbReference type="PROSITE" id="PS51371"/>
    </source>
</evidence>
<dbReference type="STRING" id="1291052.FC18_GL002134"/>
<evidence type="ECO:0000313" key="5">
    <source>
        <dbReference type="Proteomes" id="UP000051679"/>
    </source>
</evidence>
<dbReference type="Gene3D" id="3.10.129.10">
    <property type="entry name" value="Hotdog Thioesterase"/>
    <property type="match status" value="1"/>
</dbReference>
<dbReference type="Pfam" id="PF00571">
    <property type="entry name" value="CBS"/>
    <property type="match status" value="1"/>
</dbReference>
<sequence>MEVAAVSINGGDAVQKSEKLLHYIESLDVGTRISVRQIATSQKVSAGTAYRAVKTAQTRGLVATIDRVGTVRTDPRPRSTSAQLTFADLVRVIDGRVLGGSEGLDKPLDKFVIGAMKTSAMGHYISRNSLLIVGNREDAQALALESGAAVLITGGFDTTSAVMSLANRSALPIITTSHDTFTVATMINRALSDQAIRRDILTVASLYTPRSEASFLQLPATVGDYRKLARTTQHSEIPVISVSGRVVGVANADTVLERKDSAPLERAMERHPAVVKTGESVATVNHLMQGRGLKLVPVVDDAGLLIGVLTRATVLAQLQETPATEHLPATIADQLEATLSSVAPLPGGTAAYRVATAPIMTNKFGALNVGVLNGLITSATSRYLRSTGRQNVLVDNITLTTLRPIQLSARVTIGLNILDLTRHVATFDIDITADDVVAAKALLTCQLLERN</sequence>
<keyword evidence="1 2" id="KW-0129">CBS domain</keyword>
<dbReference type="Pfam" id="PF07085">
    <property type="entry name" value="DRTGG"/>
    <property type="match status" value="1"/>
</dbReference>
<dbReference type="Proteomes" id="UP000051679">
    <property type="component" value="Unassembled WGS sequence"/>
</dbReference>
<dbReference type="InterPro" id="IPR028979">
    <property type="entry name" value="Ser_kin/Pase_Hpr-like_N_sf"/>
</dbReference>
<comment type="caution">
    <text evidence="4">The sequence shown here is derived from an EMBL/GenBank/DDBJ whole genome shotgun (WGS) entry which is preliminary data.</text>
</comment>
<dbReference type="PANTHER" id="PTHR43080:SF2">
    <property type="entry name" value="CBS DOMAIN-CONTAINING PROTEIN"/>
    <property type="match status" value="1"/>
</dbReference>
<keyword evidence="5" id="KW-1185">Reference proteome</keyword>
<accession>A0A0R1ZIB4</accession>
<evidence type="ECO:0000256" key="1">
    <source>
        <dbReference type="ARBA" id="ARBA00023122"/>
    </source>
</evidence>
<dbReference type="PANTHER" id="PTHR43080">
    <property type="entry name" value="CBS DOMAIN-CONTAINING PROTEIN CBSX3, MITOCHONDRIAL"/>
    <property type="match status" value="1"/>
</dbReference>
<dbReference type="Gene3D" id="3.10.580.10">
    <property type="entry name" value="CBS-domain"/>
    <property type="match status" value="1"/>
</dbReference>